<evidence type="ECO:0000256" key="2">
    <source>
        <dbReference type="ARBA" id="ARBA00022679"/>
    </source>
</evidence>
<protein>
    <submittedName>
        <fullName evidence="5">Glycosyltransferase involved in cell wall bisynthesis</fullName>
    </submittedName>
</protein>
<keyword evidence="2 5" id="KW-0808">Transferase</keyword>
<keyword evidence="1" id="KW-0328">Glycosyltransferase</keyword>
<dbReference type="GO" id="GO:0016757">
    <property type="term" value="F:glycosyltransferase activity"/>
    <property type="evidence" value="ECO:0007669"/>
    <property type="project" value="UniProtKB-KW"/>
</dbReference>
<feature type="transmembrane region" description="Helical" evidence="3">
    <location>
        <begin position="86"/>
        <end position="106"/>
    </location>
</feature>
<feature type="transmembrane region" description="Helical" evidence="3">
    <location>
        <begin position="46"/>
        <end position="65"/>
    </location>
</feature>
<evidence type="ECO:0000313" key="5">
    <source>
        <dbReference type="EMBL" id="SFN46611.1"/>
    </source>
</evidence>
<dbReference type="SUPFAM" id="SSF53756">
    <property type="entry name" value="UDP-Glycosyltransferase/glycogen phosphorylase"/>
    <property type="match status" value="1"/>
</dbReference>
<evidence type="ECO:0000259" key="4">
    <source>
        <dbReference type="Pfam" id="PF00534"/>
    </source>
</evidence>
<feature type="transmembrane region" description="Helical" evidence="3">
    <location>
        <begin position="118"/>
        <end position="137"/>
    </location>
</feature>
<dbReference type="Proteomes" id="UP000198705">
    <property type="component" value="Unassembled WGS sequence"/>
</dbReference>
<accession>A0A1I4Z8J9</accession>
<organism evidence="5 6">
    <name type="scientific">Bizionia echini</name>
    <dbReference type="NCBI Taxonomy" id="649333"/>
    <lineage>
        <taxon>Bacteria</taxon>
        <taxon>Pseudomonadati</taxon>
        <taxon>Bacteroidota</taxon>
        <taxon>Flavobacteriia</taxon>
        <taxon>Flavobacteriales</taxon>
        <taxon>Flavobacteriaceae</taxon>
        <taxon>Bizionia</taxon>
    </lineage>
</organism>
<dbReference type="InterPro" id="IPR001296">
    <property type="entry name" value="Glyco_trans_1"/>
</dbReference>
<dbReference type="Gene3D" id="3.40.50.2000">
    <property type="entry name" value="Glycogen Phosphorylase B"/>
    <property type="match status" value="2"/>
</dbReference>
<dbReference type="AlphaFoldDB" id="A0A1I4Z8J9"/>
<reference evidence="6" key="1">
    <citation type="submission" date="2016-10" db="EMBL/GenBank/DDBJ databases">
        <authorList>
            <person name="Varghese N."/>
            <person name="Submissions S."/>
        </authorList>
    </citation>
    <scope>NUCLEOTIDE SEQUENCE [LARGE SCALE GENOMIC DNA]</scope>
    <source>
        <strain evidence="6">DSM 23925</strain>
    </source>
</reference>
<keyword evidence="6" id="KW-1185">Reference proteome</keyword>
<proteinExistence type="predicted"/>
<keyword evidence="3" id="KW-1133">Transmembrane helix</keyword>
<feature type="domain" description="Glycosyl transferase family 1" evidence="4">
    <location>
        <begin position="169"/>
        <end position="318"/>
    </location>
</feature>
<name>A0A1I4Z8J9_9FLAO</name>
<dbReference type="PANTHER" id="PTHR12526">
    <property type="entry name" value="GLYCOSYLTRANSFERASE"/>
    <property type="match status" value="1"/>
</dbReference>
<keyword evidence="3" id="KW-0472">Membrane</keyword>
<dbReference type="STRING" id="649333.SAMN04487989_101619"/>
<dbReference type="EMBL" id="FOVN01000001">
    <property type="protein sequence ID" value="SFN46611.1"/>
    <property type="molecule type" value="Genomic_DNA"/>
</dbReference>
<evidence type="ECO:0000256" key="1">
    <source>
        <dbReference type="ARBA" id="ARBA00022676"/>
    </source>
</evidence>
<keyword evidence="3" id="KW-0812">Transmembrane</keyword>
<dbReference type="OrthoDB" id="1522162at2"/>
<dbReference type="PANTHER" id="PTHR12526:SF629">
    <property type="entry name" value="TEICHURONIC ACID BIOSYNTHESIS GLYCOSYLTRANSFERASE TUAH-RELATED"/>
    <property type="match status" value="1"/>
</dbReference>
<dbReference type="CDD" id="cd03801">
    <property type="entry name" value="GT4_PimA-like"/>
    <property type="match status" value="1"/>
</dbReference>
<dbReference type="Pfam" id="PF00534">
    <property type="entry name" value="Glycos_transf_1"/>
    <property type="match status" value="1"/>
</dbReference>
<sequence length="349" mass="40021">MFYKVLHVGPLGENLQGGINEVLLSYRRAFGDKFNGFSSIKYNNKLINLLLFPLVILKFSIFLLVNKKIEIIHFHSASNGSFYRKSILFIIAKFIFSKKCVFQIHGGHFYAFFKKRKWIGAYVSFVFSKLDGIIFLVKEQRSQFIEELSLNNTYLINNIIDFREYEAQKENTTIKLLFLGKITPAKGIFDLVDSVKENKDYLLGKIQIIVGGSGDDIKLKDLIKTNGLENIILFRGWLKGSSKVNAYKESDIIILPSYTEAMPMSILEGMSYSMPVIATPVGSIPEFVQNNQNGILIQIKNKKAILEAIDYYIKNSDKIIDHGKKSYEISKNYFPDIFMQKISNIYMDL</sequence>
<gene>
    <name evidence="5" type="ORF">SAMN04487989_101619</name>
</gene>
<evidence type="ECO:0000256" key="3">
    <source>
        <dbReference type="SAM" id="Phobius"/>
    </source>
</evidence>
<evidence type="ECO:0000313" key="6">
    <source>
        <dbReference type="Proteomes" id="UP000198705"/>
    </source>
</evidence>